<dbReference type="EMBL" id="HACG01026078">
    <property type="protein sequence ID" value="CEK72943.1"/>
    <property type="molecule type" value="Transcribed_RNA"/>
</dbReference>
<feature type="region of interest" description="Disordered" evidence="1">
    <location>
        <begin position="173"/>
        <end position="312"/>
    </location>
</feature>
<accession>A0A0B6ZWI4</accession>
<feature type="compositionally biased region" description="Basic and acidic residues" evidence="1">
    <location>
        <begin position="88"/>
        <end position="105"/>
    </location>
</feature>
<feature type="compositionally biased region" description="Polar residues" evidence="1">
    <location>
        <begin position="9"/>
        <end position="18"/>
    </location>
</feature>
<sequence>NIAALPTDGPSTCLQDSGKSVGHREHDVASPRQSPIPFENPMSSTPYKKSRKPQLFNDSFSELGTRSQQQTHAVSQALPQFDLSSMTDDARTDHRPLQGEERREKMRTITVDDLEQRPGSPGVIIVADSVSSDEDKRLASTKVDIKDPVLLPTFSHPVNIEQKSSRTNIVVTADTSTPPTQPVSLDLAWKSQQTDKQETERTFQSRQTKMETDTLQQKIRHEEEEEDKRETRPAAATATPTVVGNEEEEEDKIDPVMKEYMAKVLEQKEREKERAKKTLSQGQPRDKTPTHSISEDLSVADDKSEQGDDDSW</sequence>
<reference evidence="2" key="1">
    <citation type="submission" date="2014-12" db="EMBL/GenBank/DDBJ databases">
        <title>Insight into the proteome of Arion vulgaris.</title>
        <authorList>
            <person name="Aradska J."/>
            <person name="Bulat T."/>
            <person name="Smidak R."/>
            <person name="Sarate P."/>
            <person name="Gangsoo J."/>
            <person name="Sialana F."/>
            <person name="Bilban M."/>
            <person name="Lubec G."/>
        </authorList>
    </citation>
    <scope>NUCLEOTIDE SEQUENCE</scope>
    <source>
        <tissue evidence="2">Skin</tissue>
    </source>
</reference>
<feature type="compositionally biased region" description="Basic and acidic residues" evidence="1">
    <location>
        <begin position="193"/>
        <end position="212"/>
    </location>
</feature>
<gene>
    <name evidence="2" type="primary">ORF84611</name>
</gene>
<proteinExistence type="predicted"/>
<name>A0A0B6ZWI4_9EUPU</name>
<protein>
    <submittedName>
        <fullName evidence="2">Uncharacterized protein</fullName>
    </submittedName>
</protein>
<feature type="compositionally biased region" description="Polar residues" evidence="1">
    <location>
        <begin position="56"/>
        <end position="87"/>
    </location>
</feature>
<feature type="region of interest" description="Disordered" evidence="1">
    <location>
        <begin position="1"/>
        <end position="105"/>
    </location>
</feature>
<evidence type="ECO:0000313" key="2">
    <source>
        <dbReference type="EMBL" id="CEK72943.1"/>
    </source>
</evidence>
<feature type="compositionally biased region" description="Basic and acidic residues" evidence="1">
    <location>
        <begin position="253"/>
        <end position="276"/>
    </location>
</feature>
<organism evidence="2">
    <name type="scientific">Arion vulgaris</name>
    <dbReference type="NCBI Taxonomy" id="1028688"/>
    <lineage>
        <taxon>Eukaryota</taxon>
        <taxon>Metazoa</taxon>
        <taxon>Spiralia</taxon>
        <taxon>Lophotrochozoa</taxon>
        <taxon>Mollusca</taxon>
        <taxon>Gastropoda</taxon>
        <taxon>Heterobranchia</taxon>
        <taxon>Euthyneura</taxon>
        <taxon>Panpulmonata</taxon>
        <taxon>Eupulmonata</taxon>
        <taxon>Stylommatophora</taxon>
        <taxon>Helicina</taxon>
        <taxon>Arionoidea</taxon>
        <taxon>Arionidae</taxon>
        <taxon>Arion</taxon>
    </lineage>
</organism>
<dbReference type="AlphaFoldDB" id="A0A0B6ZWI4"/>
<evidence type="ECO:0000256" key="1">
    <source>
        <dbReference type="SAM" id="MobiDB-lite"/>
    </source>
</evidence>
<feature type="non-terminal residue" evidence="2">
    <location>
        <position position="1"/>
    </location>
</feature>